<evidence type="ECO:0000256" key="6">
    <source>
        <dbReference type="SAM" id="Phobius"/>
    </source>
</evidence>
<dbReference type="Pfam" id="PF00916">
    <property type="entry name" value="Sulfate_transp"/>
    <property type="match status" value="1"/>
</dbReference>
<evidence type="ECO:0000256" key="3">
    <source>
        <dbReference type="ARBA" id="ARBA00022989"/>
    </source>
</evidence>
<dbReference type="FunFam" id="3.30.750.24:FF:000024">
    <property type="entry name" value="Sulfate permease 2"/>
    <property type="match status" value="1"/>
</dbReference>
<dbReference type="AlphaFoldDB" id="A0AAI9THI1"/>
<dbReference type="CDD" id="cd07042">
    <property type="entry name" value="STAS_SulP_like_sulfate_transporter"/>
    <property type="match status" value="1"/>
</dbReference>
<dbReference type="SUPFAM" id="SSF52091">
    <property type="entry name" value="SpoIIaa-like"/>
    <property type="match status" value="1"/>
</dbReference>
<feature type="domain" description="STAS" evidence="7">
    <location>
        <begin position="576"/>
        <end position="676"/>
    </location>
</feature>
<feature type="transmembrane region" description="Helical" evidence="6">
    <location>
        <begin position="112"/>
        <end position="130"/>
    </location>
</feature>
<feature type="region of interest" description="Disordered" evidence="5">
    <location>
        <begin position="703"/>
        <end position="743"/>
    </location>
</feature>
<comment type="subcellular location">
    <subcellularLocation>
        <location evidence="1">Membrane</location>
        <topology evidence="1">Multi-pass membrane protein</topology>
    </subcellularLocation>
</comment>
<feature type="transmembrane region" description="Helical" evidence="6">
    <location>
        <begin position="224"/>
        <end position="242"/>
    </location>
</feature>
<proteinExistence type="predicted"/>
<dbReference type="InterPro" id="IPR011547">
    <property type="entry name" value="SLC26A/SulP_dom"/>
</dbReference>
<name>A0AAI9THI1_PENTH</name>
<reference evidence="8" key="2">
    <citation type="journal article" date="2016" name="Fungal Biol.">
        <title>Ochratoxin A production by Penicillium thymicola.</title>
        <authorList>
            <person name="Nguyen H.D.T."/>
            <person name="McMullin D.R."/>
            <person name="Ponomareva E."/>
            <person name="Riley R."/>
            <person name="Pomraning K.R."/>
            <person name="Baker S.E."/>
            <person name="Seifert K.A."/>
        </authorList>
    </citation>
    <scope>NUCLEOTIDE SEQUENCE</scope>
    <source>
        <strain evidence="8">DAOM 180753</strain>
    </source>
</reference>
<gene>
    <name evidence="8" type="ORF">VN97_g6035</name>
</gene>
<evidence type="ECO:0000313" key="9">
    <source>
        <dbReference type="Proteomes" id="UP001227192"/>
    </source>
</evidence>
<dbReference type="InterPro" id="IPR002645">
    <property type="entry name" value="STAS_dom"/>
</dbReference>
<dbReference type="PROSITE" id="PS50801">
    <property type="entry name" value="STAS"/>
    <property type="match status" value="1"/>
</dbReference>
<keyword evidence="3 6" id="KW-1133">Transmembrane helix</keyword>
<evidence type="ECO:0000256" key="4">
    <source>
        <dbReference type="ARBA" id="ARBA00023136"/>
    </source>
</evidence>
<feature type="transmembrane region" description="Helical" evidence="6">
    <location>
        <begin position="491"/>
        <end position="512"/>
    </location>
</feature>
<feature type="transmembrane region" description="Helical" evidence="6">
    <location>
        <begin position="465"/>
        <end position="484"/>
    </location>
</feature>
<dbReference type="InterPro" id="IPR018045">
    <property type="entry name" value="S04_transporter_CS"/>
</dbReference>
<dbReference type="InterPro" id="IPR001902">
    <property type="entry name" value="SLC26A/SulP_fam"/>
</dbReference>
<dbReference type="InterPro" id="IPR036513">
    <property type="entry name" value="STAS_dom_sf"/>
</dbReference>
<feature type="transmembrane region" description="Helical" evidence="6">
    <location>
        <begin position="406"/>
        <end position="429"/>
    </location>
</feature>
<dbReference type="Gene3D" id="3.30.750.24">
    <property type="entry name" value="STAS domain"/>
    <property type="match status" value="1"/>
</dbReference>
<reference evidence="8" key="1">
    <citation type="submission" date="2015-06" db="EMBL/GenBank/DDBJ databases">
        <authorList>
            <person name="Nguyen H."/>
        </authorList>
    </citation>
    <scope>NUCLEOTIDE SEQUENCE</scope>
    <source>
        <strain evidence="8">DAOM 180753</strain>
    </source>
</reference>
<sequence>MALVLKSGCSGMLTLKGLDHCADSDFCRTKTVLSFLSFCLIFLRSINMKSALVKKVLGLQDPPNQHDKTALPHETDPTVREWLSDGIPSRQQTGQYFVRLLPFLKWIQHYNVQWFLGDLVAGITVGAVVVPQSMGYAKLANLPVQYGLYTSFIGVVIYWFFATSKDITIGPVATMSTVLGGIITDVQKDHPEIGGPEIALSVAILCGGIIAFMGFARLGFIIDFIPVPAITAFMVGSAISICSGQVKGLLGQTGDFETSTPSYRIIIDTLRYLPTAQGYDAAMGLTALFALYGLRSGFNYGAAKKPRFAKLFFFLGALRTVFIIALYALISLGVNQHRRDNPAFALVGNVPKGFDKAGVPVLRGNVIKLIVSQLPASVICLLIEHIAVSKTFGRVNNYTIDPSQELIAIGITNLLGPFLGAFPATGAFSRSAIQSKSGARSPFTGIITAIVVLIAMYTLTSGLYYIPKATLSAVIIHAVGDLIVPPNTIYQFWLISPLDAVIFAVGLIVALFSTVPNSIYATVCISVAVLLFRHAKAPGQFLGQAWINDENNQIPLYLPVDEPKPDPNIKIERPRPGVFVYRFSEGFNYPNASHYFDDLVQTIYKHTRGTNAEIYKKKGDRPWNEPVSSSADDSHLPILQAVILDFSAVNNVDVTCIQNLMDIRTQLDRRSTPVVVQWHFACIKNRWTKRALNVAGFGSWPLPQEGGANEKGVGEPGSEGSSSDTEKGMEMSVSSTPDNAGRPFFHPDLTTALRSVDVYLALNPSV</sequence>
<keyword evidence="9" id="KW-1185">Reference proteome</keyword>
<comment type="caution">
    <text evidence="8">The sequence shown here is derived from an EMBL/GenBank/DDBJ whole genome shotgun (WGS) entry which is preliminary data.</text>
</comment>
<evidence type="ECO:0000313" key="8">
    <source>
        <dbReference type="EMBL" id="KAJ9487292.1"/>
    </source>
</evidence>
<evidence type="ECO:0000256" key="1">
    <source>
        <dbReference type="ARBA" id="ARBA00004141"/>
    </source>
</evidence>
<evidence type="ECO:0000256" key="5">
    <source>
        <dbReference type="SAM" id="MobiDB-lite"/>
    </source>
</evidence>
<keyword evidence="2 6" id="KW-0812">Transmembrane</keyword>
<accession>A0AAI9THI1</accession>
<feature type="transmembrane region" description="Helical" evidence="6">
    <location>
        <begin position="441"/>
        <end position="459"/>
    </location>
</feature>
<feature type="transmembrane region" description="Helical" evidence="6">
    <location>
        <begin position="167"/>
        <end position="186"/>
    </location>
</feature>
<keyword evidence="4 6" id="KW-0472">Membrane</keyword>
<dbReference type="GO" id="GO:0016020">
    <property type="term" value="C:membrane"/>
    <property type="evidence" value="ECO:0007669"/>
    <property type="project" value="UniProtKB-SubCell"/>
</dbReference>
<dbReference type="PANTHER" id="PTHR11814">
    <property type="entry name" value="SULFATE TRANSPORTER"/>
    <property type="match status" value="1"/>
</dbReference>
<feature type="transmembrane region" description="Helical" evidence="6">
    <location>
        <begin position="142"/>
        <end position="161"/>
    </location>
</feature>
<dbReference type="PROSITE" id="PS01130">
    <property type="entry name" value="SLC26A"/>
    <property type="match status" value="1"/>
</dbReference>
<evidence type="ECO:0000256" key="2">
    <source>
        <dbReference type="ARBA" id="ARBA00022692"/>
    </source>
</evidence>
<protein>
    <recommendedName>
        <fullName evidence="7">STAS domain-containing protein</fullName>
    </recommendedName>
</protein>
<dbReference type="Proteomes" id="UP001227192">
    <property type="component" value="Unassembled WGS sequence"/>
</dbReference>
<evidence type="ECO:0000259" key="7">
    <source>
        <dbReference type="PROSITE" id="PS50801"/>
    </source>
</evidence>
<organism evidence="8 9">
    <name type="scientific">Penicillium thymicola</name>
    <dbReference type="NCBI Taxonomy" id="293382"/>
    <lineage>
        <taxon>Eukaryota</taxon>
        <taxon>Fungi</taxon>
        <taxon>Dikarya</taxon>
        <taxon>Ascomycota</taxon>
        <taxon>Pezizomycotina</taxon>
        <taxon>Eurotiomycetes</taxon>
        <taxon>Eurotiomycetidae</taxon>
        <taxon>Eurotiales</taxon>
        <taxon>Aspergillaceae</taxon>
        <taxon>Penicillium</taxon>
    </lineage>
</organism>
<feature type="transmembrane region" description="Helical" evidence="6">
    <location>
        <begin position="198"/>
        <end position="218"/>
    </location>
</feature>
<dbReference type="GO" id="GO:0008271">
    <property type="term" value="F:secondary active sulfate transmembrane transporter activity"/>
    <property type="evidence" value="ECO:0007669"/>
    <property type="project" value="InterPro"/>
</dbReference>
<dbReference type="EMBL" id="LACB01000167">
    <property type="protein sequence ID" value="KAJ9487292.1"/>
    <property type="molecule type" value="Genomic_DNA"/>
</dbReference>
<dbReference type="NCBIfam" id="TIGR00815">
    <property type="entry name" value="sulP"/>
    <property type="match status" value="1"/>
</dbReference>
<dbReference type="Pfam" id="PF01740">
    <property type="entry name" value="STAS"/>
    <property type="match status" value="1"/>
</dbReference>
<feature type="transmembrane region" description="Helical" evidence="6">
    <location>
        <begin position="311"/>
        <end position="330"/>
    </location>
</feature>